<comment type="pathway">
    <text evidence="1">Amino-acid degradation; L-proline degradation into L-glutamate; L-glutamate from L-proline: step 1/2.</text>
</comment>
<dbReference type="PANTHER" id="PTHR13914:SF0">
    <property type="entry name" value="PROLINE DEHYDROGENASE 1, MITOCHONDRIAL"/>
    <property type="match status" value="1"/>
</dbReference>
<evidence type="ECO:0000256" key="1">
    <source>
        <dbReference type="ARBA" id="ARBA00004739"/>
    </source>
</evidence>
<dbReference type="STRING" id="1236976.JCM16418_2478"/>
<keyword evidence="3" id="KW-0285">Flavoprotein</keyword>
<evidence type="ECO:0000256" key="2">
    <source>
        <dbReference type="ARBA" id="ARBA00012695"/>
    </source>
</evidence>
<dbReference type="InterPro" id="IPR002872">
    <property type="entry name" value="Proline_DH_dom"/>
</dbReference>
<evidence type="ECO:0000313" key="11">
    <source>
        <dbReference type="EMBL" id="GAF08404.1"/>
    </source>
</evidence>
<evidence type="ECO:0000256" key="4">
    <source>
        <dbReference type="ARBA" id="ARBA00022741"/>
    </source>
</evidence>
<dbReference type="GO" id="GO:0000166">
    <property type="term" value="F:nucleotide binding"/>
    <property type="evidence" value="ECO:0007669"/>
    <property type="project" value="UniProtKB-KW"/>
</dbReference>
<dbReference type="RefSeq" id="WP_036648761.1">
    <property type="nucleotide sequence ID" value="NZ_BAVZ01000006.1"/>
</dbReference>
<accession>W7Z1X5</accession>
<feature type="domain" description="Proline dehydrogenase" evidence="10">
    <location>
        <begin position="56"/>
        <end position="288"/>
    </location>
</feature>
<dbReference type="AlphaFoldDB" id="W7Z1X5"/>
<proteinExistence type="predicted"/>
<keyword evidence="7" id="KW-0642">Proline metabolism</keyword>
<dbReference type="GO" id="GO:0004657">
    <property type="term" value="F:proline dehydrogenase activity"/>
    <property type="evidence" value="ECO:0007669"/>
    <property type="project" value="UniProtKB-EC"/>
</dbReference>
<evidence type="ECO:0000256" key="6">
    <source>
        <dbReference type="ARBA" id="ARBA00023002"/>
    </source>
</evidence>
<dbReference type="Pfam" id="PF01619">
    <property type="entry name" value="Pro_dh"/>
    <property type="match status" value="1"/>
</dbReference>
<feature type="binding site" evidence="9">
    <location>
        <begin position="234"/>
        <end position="235"/>
    </location>
    <ligand>
        <name>FAD</name>
        <dbReference type="ChEBI" id="CHEBI:57692"/>
    </ligand>
</feature>
<protein>
    <recommendedName>
        <fullName evidence="2">proline dehydrogenase</fullName>
        <ecNumber evidence="2">1.5.5.2</ecNumber>
    </recommendedName>
</protein>
<dbReference type="InterPro" id="IPR015659">
    <property type="entry name" value="Proline_oxidase"/>
</dbReference>
<evidence type="ECO:0000256" key="5">
    <source>
        <dbReference type="ARBA" id="ARBA00022827"/>
    </source>
</evidence>
<feature type="binding site" evidence="9">
    <location>
        <begin position="195"/>
        <end position="197"/>
    </location>
    <ligand>
        <name>FAD</name>
        <dbReference type="ChEBI" id="CHEBI:57692"/>
    </ligand>
</feature>
<organism evidence="11 12">
    <name type="scientific">Paenibacillus pini JCM 16418</name>
    <dbReference type="NCBI Taxonomy" id="1236976"/>
    <lineage>
        <taxon>Bacteria</taxon>
        <taxon>Bacillati</taxon>
        <taxon>Bacillota</taxon>
        <taxon>Bacilli</taxon>
        <taxon>Bacillales</taxon>
        <taxon>Paenibacillaceae</taxon>
        <taxon>Paenibacillus</taxon>
    </lineage>
</organism>
<keyword evidence="6" id="KW-0560">Oxidoreductase</keyword>
<dbReference type="GO" id="GO:0010133">
    <property type="term" value="P:L-proline catabolic process to L-glutamate"/>
    <property type="evidence" value="ECO:0007669"/>
    <property type="project" value="UniProtKB-UniPathway"/>
</dbReference>
<comment type="cofactor">
    <cofactor evidence="9">
        <name>FAD</name>
        <dbReference type="ChEBI" id="CHEBI:57692"/>
    </cofactor>
    <text evidence="9">Binds 1 FAD per subunit.</text>
</comment>
<evidence type="ECO:0000256" key="9">
    <source>
        <dbReference type="PIRSR" id="PIRSR000196-2"/>
    </source>
</evidence>
<evidence type="ECO:0000256" key="8">
    <source>
        <dbReference type="ARBA" id="ARBA00048779"/>
    </source>
</evidence>
<dbReference type="UniPathway" id="UPA00261">
    <property type="reaction ID" value="UER00373"/>
</dbReference>
<dbReference type="PANTHER" id="PTHR13914">
    <property type="entry name" value="PROLINE OXIDASE"/>
    <property type="match status" value="1"/>
</dbReference>
<comment type="catalytic activity">
    <reaction evidence="8">
        <text>L-proline + a quinone = (S)-1-pyrroline-5-carboxylate + a quinol + H(+)</text>
        <dbReference type="Rhea" id="RHEA:23784"/>
        <dbReference type="ChEBI" id="CHEBI:15378"/>
        <dbReference type="ChEBI" id="CHEBI:17388"/>
        <dbReference type="ChEBI" id="CHEBI:24646"/>
        <dbReference type="ChEBI" id="CHEBI:60039"/>
        <dbReference type="ChEBI" id="CHEBI:132124"/>
        <dbReference type="EC" id="1.5.5.2"/>
    </reaction>
</comment>
<evidence type="ECO:0000256" key="7">
    <source>
        <dbReference type="ARBA" id="ARBA00023062"/>
    </source>
</evidence>
<evidence type="ECO:0000313" key="12">
    <source>
        <dbReference type="Proteomes" id="UP000019364"/>
    </source>
</evidence>
<dbReference type="EC" id="1.5.5.2" evidence="2"/>
<dbReference type="InterPro" id="IPR008219">
    <property type="entry name" value="PRODH_bac_arc"/>
</dbReference>
<evidence type="ECO:0000259" key="10">
    <source>
        <dbReference type="Pfam" id="PF01619"/>
    </source>
</evidence>
<dbReference type="Proteomes" id="UP000019364">
    <property type="component" value="Unassembled WGS sequence"/>
</dbReference>
<dbReference type="OrthoDB" id="9773461at2"/>
<reference evidence="11 12" key="1">
    <citation type="journal article" date="2014" name="Genome Announc.">
        <title>Draft Genome Sequence of Paenibacillus pini JCM 16418T, Isolated from the Rhizosphere of Pine Tree.</title>
        <authorList>
            <person name="Yuki M."/>
            <person name="Oshima K."/>
            <person name="Suda W."/>
            <person name="Oshida Y."/>
            <person name="Kitamura K."/>
            <person name="Iida Y."/>
            <person name="Hattori M."/>
            <person name="Ohkuma M."/>
        </authorList>
    </citation>
    <scope>NUCLEOTIDE SEQUENCE [LARGE SCALE GENOMIC DNA]</scope>
    <source>
        <strain evidence="11 12">JCM 16418</strain>
    </source>
</reference>
<comment type="caution">
    <text evidence="11">The sequence shown here is derived from an EMBL/GenBank/DDBJ whole genome shotgun (WGS) entry which is preliminary data.</text>
</comment>
<keyword evidence="12" id="KW-1185">Reference proteome</keyword>
<feature type="binding site" evidence="9">
    <location>
        <position position="171"/>
    </location>
    <ligand>
        <name>FAD</name>
        <dbReference type="ChEBI" id="CHEBI:57692"/>
    </ligand>
</feature>
<dbReference type="Gene3D" id="3.20.20.220">
    <property type="match status" value="1"/>
</dbReference>
<dbReference type="eggNOG" id="COG0506">
    <property type="taxonomic scope" value="Bacteria"/>
</dbReference>
<dbReference type="InterPro" id="IPR029041">
    <property type="entry name" value="FAD-linked_oxidoreductase-like"/>
</dbReference>
<keyword evidence="5 9" id="KW-0274">FAD</keyword>
<keyword evidence="4 9" id="KW-0547">Nucleotide-binding</keyword>
<evidence type="ECO:0000256" key="3">
    <source>
        <dbReference type="ARBA" id="ARBA00022630"/>
    </source>
</evidence>
<gene>
    <name evidence="11" type="ORF">JCM16418_2478</name>
</gene>
<dbReference type="SUPFAM" id="SSF51730">
    <property type="entry name" value="FAD-linked oxidoreductase"/>
    <property type="match status" value="1"/>
</dbReference>
<name>W7Z1X5_9BACL</name>
<dbReference type="PIRSF" id="PIRSF000196">
    <property type="entry name" value="Pro_dehydrog"/>
    <property type="match status" value="1"/>
</dbReference>
<sequence length="319" mass="36394">MIVEDLHGLATNALKMIARNGQMKQYIKNTDPLYSVLLGAAQRFVAGETREAAVSQALDLHTKGYSVSIECIGENFSTERKCIEAKDEFIQLIQTSGKAGLDTTVSLDLSHIGLTVSEELAYQHLIELAREAAHFGINIMIGAEESSKTNMIHAIYKRVHERYTNVGITIQAYLHRTELDLAELKHYGGRIRMVKGAYQEPEEQALPRSEQLREKYIQMMGFLISEGRSISIATHDELVIEELRQRRYLKQSNVELEMLYGIRPELAIKNKNDGYRTRVYVTYGTEWHLYFFHRLAEYPPNVYQALADMVTPSAKAELY</sequence>
<dbReference type="EMBL" id="BAVZ01000006">
    <property type="protein sequence ID" value="GAF08404.1"/>
    <property type="molecule type" value="Genomic_DNA"/>
</dbReference>